<dbReference type="GO" id="GO:0005737">
    <property type="term" value="C:cytoplasm"/>
    <property type="evidence" value="ECO:0007669"/>
    <property type="project" value="UniProtKB-SubCell"/>
</dbReference>
<keyword evidence="8" id="KW-1185">Reference proteome</keyword>
<dbReference type="RefSeq" id="WP_090870187.1">
    <property type="nucleotide sequence ID" value="NZ_FOHE01000010.1"/>
</dbReference>
<evidence type="ECO:0000256" key="4">
    <source>
        <dbReference type="ARBA" id="ARBA00022755"/>
    </source>
</evidence>
<evidence type="ECO:0000256" key="1">
    <source>
        <dbReference type="ARBA" id="ARBA00022490"/>
    </source>
</evidence>
<dbReference type="SUPFAM" id="SSF82697">
    <property type="entry name" value="PurS-like"/>
    <property type="match status" value="1"/>
</dbReference>
<dbReference type="EMBL" id="FOHE01000010">
    <property type="protein sequence ID" value="SET39595.1"/>
    <property type="molecule type" value="Genomic_DNA"/>
</dbReference>
<dbReference type="NCBIfam" id="NF004630">
    <property type="entry name" value="PRK05974.1"/>
    <property type="match status" value="1"/>
</dbReference>
<dbReference type="UniPathway" id="UPA00074">
    <property type="reaction ID" value="UER00128"/>
</dbReference>
<keyword evidence="1 6" id="KW-0963">Cytoplasm</keyword>
<name>A0A1I0E3Y3_9BACI</name>
<dbReference type="Gene3D" id="3.30.1280.10">
    <property type="entry name" value="Phosphoribosylformylglycinamidine synthase subunit PurS"/>
    <property type="match status" value="1"/>
</dbReference>
<comment type="function">
    <text evidence="6">Part of the phosphoribosylformylglycinamidine synthase complex involved in the purines biosynthetic pathway. Catalyzes the ATP-dependent conversion of formylglycinamide ribonucleotide (FGAR) and glutamine to yield formylglycinamidine ribonucleotide (FGAM) and glutamate. The FGAM synthase complex is composed of three subunits. PurQ produces an ammonia molecule by converting glutamine to glutamate. PurL transfers the ammonia molecule to FGAR to form FGAM in an ATP-dependent manner. PurS interacts with PurQ and PurL and is thought to assist in the transfer of the ammonia molecule from PurQ to PurL.</text>
</comment>
<dbReference type="HAMAP" id="MF_01926">
    <property type="entry name" value="PurS"/>
    <property type="match status" value="1"/>
</dbReference>
<comment type="subunit">
    <text evidence="6">Part of the FGAM synthase complex composed of 1 PurL, 1 PurQ and 2 PurS subunits.</text>
</comment>
<accession>A0A1I0E3Y3</accession>
<dbReference type="GO" id="GO:0005524">
    <property type="term" value="F:ATP binding"/>
    <property type="evidence" value="ECO:0007669"/>
    <property type="project" value="UniProtKB-UniRule"/>
</dbReference>
<dbReference type="OrthoDB" id="9799101at2"/>
<dbReference type="GO" id="GO:0006189">
    <property type="term" value="P:'de novo' IMP biosynthetic process"/>
    <property type="evidence" value="ECO:0007669"/>
    <property type="project" value="UniProtKB-UniRule"/>
</dbReference>
<evidence type="ECO:0000256" key="3">
    <source>
        <dbReference type="ARBA" id="ARBA00022741"/>
    </source>
</evidence>
<dbReference type="PANTHER" id="PTHR34696:SF1">
    <property type="entry name" value="PHOSPHORIBOSYLFORMYLGLYCINAMIDINE SYNTHASE SUBUNIT PURS"/>
    <property type="match status" value="1"/>
</dbReference>
<evidence type="ECO:0000256" key="6">
    <source>
        <dbReference type="HAMAP-Rule" id="MF_01926"/>
    </source>
</evidence>
<organism evidence="7 8">
    <name type="scientific">Oceanobacillus limi</name>
    <dbReference type="NCBI Taxonomy" id="930131"/>
    <lineage>
        <taxon>Bacteria</taxon>
        <taxon>Bacillati</taxon>
        <taxon>Bacillota</taxon>
        <taxon>Bacilli</taxon>
        <taxon>Bacillales</taxon>
        <taxon>Bacillaceae</taxon>
        <taxon>Oceanobacillus</taxon>
    </lineage>
</organism>
<comment type="similarity">
    <text evidence="6">Belongs to the PurS family.</text>
</comment>
<dbReference type="AlphaFoldDB" id="A0A1I0E3Y3"/>
<dbReference type="InterPro" id="IPR003850">
    <property type="entry name" value="PurS"/>
</dbReference>
<sequence length="83" mass="9443">MRNVTVYITLKQGVLDPQGKAIQESLNSLGYDEVKDARVGKYLELQVEDGPNLEERVKVMCDKLLANPVIEDYRFDVEEAVRS</sequence>
<comment type="subcellular location">
    <subcellularLocation>
        <location evidence="6">Cytoplasm</location>
    </subcellularLocation>
</comment>
<dbReference type="EC" id="6.3.5.3" evidence="6"/>
<dbReference type="InterPro" id="IPR036604">
    <property type="entry name" value="PurS-like_sf"/>
</dbReference>
<gene>
    <name evidence="6" type="primary">purS</name>
    <name evidence="7" type="ORF">SAMN05216389_11094</name>
</gene>
<proteinExistence type="inferred from homology"/>
<evidence type="ECO:0000313" key="8">
    <source>
        <dbReference type="Proteomes" id="UP000198618"/>
    </source>
</evidence>
<keyword evidence="3 6" id="KW-0547">Nucleotide-binding</keyword>
<dbReference type="STRING" id="930131.SAMN05216389_11094"/>
<keyword evidence="2 6" id="KW-0436">Ligase</keyword>
<dbReference type="NCBIfam" id="TIGR00302">
    <property type="entry name" value="phosphoribosylformylglycinamidine synthase subunit PurS"/>
    <property type="match status" value="1"/>
</dbReference>
<evidence type="ECO:0000256" key="2">
    <source>
        <dbReference type="ARBA" id="ARBA00022598"/>
    </source>
</evidence>
<comment type="pathway">
    <text evidence="6">Purine metabolism; IMP biosynthesis via de novo pathway; 5-amino-1-(5-phospho-D-ribosyl)imidazole from N(2)-formyl-N(1)-(5-phospho-D-ribosyl)glycinamide: step 1/2.</text>
</comment>
<evidence type="ECO:0000256" key="5">
    <source>
        <dbReference type="ARBA" id="ARBA00022840"/>
    </source>
</evidence>
<reference evidence="7 8" key="1">
    <citation type="submission" date="2016-10" db="EMBL/GenBank/DDBJ databases">
        <authorList>
            <person name="de Groot N.N."/>
        </authorList>
    </citation>
    <scope>NUCLEOTIDE SEQUENCE [LARGE SCALE GENOMIC DNA]</scope>
    <source>
        <strain evidence="7 8">IBRC-M 10780</strain>
    </source>
</reference>
<dbReference type="Pfam" id="PF02700">
    <property type="entry name" value="PurS"/>
    <property type="match status" value="1"/>
</dbReference>
<dbReference type="GO" id="GO:0004642">
    <property type="term" value="F:phosphoribosylformylglycinamidine synthase activity"/>
    <property type="evidence" value="ECO:0007669"/>
    <property type="project" value="UniProtKB-UniRule"/>
</dbReference>
<comment type="catalytic activity">
    <reaction evidence="6">
        <text>N(2)-formyl-N(1)-(5-phospho-beta-D-ribosyl)glycinamide + L-glutamine + ATP + H2O = 2-formamido-N(1)-(5-O-phospho-beta-D-ribosyl)acetamidine + L-glutamate + ADP + phosphate + H(+)</text>
        <dbReference type="Rhea" id="RHEA:17129"/>
        <dbReference type="ChEBI" id="CHEBI:15377"/>
        <dbReference type="ChEBI" id="CHEBI:15378"/>
        <dbReference type="ChEBI" id="CHEBI:29985"/>
        <dbReference type="ChEBI" id="CHEBI:30616"/>
        <dbReference type="ChEBI" id="CHEBI:43474"/>
        <dbReference type="ChEBI" id="CHEBI:58359"/>
        <dbReference type="ChEBI" id="CHEBI:147286"/>
        <dbReference type="ChEBI" id="CHEBI:147287"/>
        <dbReference type="ChEBI" id="CHEBI:456216"/>
        <dbReference type="EC" id="6.3.5.3"/>
    </reaction>
</comment>
<keyword evidence="5 6" id="KW-0067">ATP-binding</keyword>
<evidence type="ECO:0000313" key="7">
    <source>
        <dbReference type="EMBL" id="SET39595.1"/>
    </source>
</evidence>
<dbReference type="Proteomes" id="UP000198618">
    <property type="component" value="Unassembled WGS sequence"/>
</dbReference>
<protein>
    <recommendedName>
        <fullName evidence="6">Phosphoribosylformylglycinamidine synthase subunit PurS</fullName>
        <shortName evidence="6">FGAM synthase</shortName>
        <ecNumber evidence="6">6.3.5.3</ecNumber>
    </recommendedName>
    <alternativeName>
        <fullName evidence="6">Formylglycinamide ribonucleotide amidotransferase subunit III</fullName>
        <shortName evidence="6">FGAR amidotransferase III</shortName>
        <shortName evidence="6">FGAR-AT III</shortName>
    </alternativeName>
    <alternativeName>
        <fullName evidence="6">Phosphoribosylformylglycinamidine synthase subunit III</fullName>
    </alternativeName>
</protein>
<keyword evidence="4 6" id="KW-0658">Purine biosynthesis</keyword>
<dbReference type="PANTHER" id="PTHR34696">
    <property type="entry name" value="PHOSPHORIBOSYLFORMYLGLYCINAMIDINE SYNTHASE SUBUNIT PURS"/>
    <property type="match status" value="1"/>
</dbReference>